<accession>A0ABW2CIH1</accession>
<keyword evidence="3" id="KW-0804">Transcription</keyword>
<dbReference type="SMART" id="SM00420">
    <property type="entry name" value="HTH_DEOR"/>
    <property type="match status" value="1"/>
</dbReference>
<dbReference type="InterPro" id="IPR011991">
    <property type="entry name" value="ArsR-like_HTH"/>
</dbReference>
<dbReference type="InterPro" id="IPR014036">
    <property type="entry name" value="DeoR-like_C"/>
</dbReference>
<dbReference type="InterPro" id="IPR050313">
    <property type="entry name" value="Carb_Metab_HTH_regulators"/>
</dbReference>
<dbReference type="SUPFAM" id="SSF100950">
    <property type="entry name" value="NagB/RpiA/CoA transferase-like"/>
    <property type="match status" value="1"/>
</dbReference>
<dbReference type="EMBL" id="JBHSXS010000009">
    <property type="protein sequence ID" value="MFC6881596.1"/>
    <property type="molecule type" value="Genomic_DNA"/>
</dbReference>
<dbReference type="Pfam" id="PF00455">
    <property type="entry name" value="DeoRC"/>
    <property type="match status" value="1"/>
</dbReference>
<dbReference type="PROSITE" id="PS00894">
    <property type="entry name" value="HTH_DEOR_1"/>
    <property type="match status" value="1"/>
</dbReference>
<evidence type="ECO:0000256" key="3">
    <source>
        <dbReference type="ARBA" id="ARBA00023163"/>
    </source>
</evidence>
<dbReference type="SMART" id="SM01134">
    <property type="entry name" value="DeoRC"/>
    <property type="match status" value="1"/>
</dbReference>
<dbReference type="PRINTS" id="PR00037">
    <property type="entry name" value="HTHLACR"/>
</dbReference>
<gene>
    <name evidence="5" type="ORF">ACFQKB_17695</name>
</gene>
<keyword evidence="2 5" id="KW-0238">DNA-binding</keyword>
<evidence type="ECO:0000313" key="6">
    <source>
        <dbReference type="Proteomes" id="UP001596380"/>
    </source>
</evidence>
<dbReference type="InterPro" id="IPR036388">
    <property type="entry name" value="WH-like_DNA-bd_sf"/>
</dbReference>
<reference evidence="6" key="1">
    <citation type="journal article" date="2019" name="Int. J. Syst. Evol. Microbiol.">
        <title>The Global Catalogue of Microorganisms (GCM) 10K type strain sequencing project: providing services to taxonomists for standard genome sequencing and annotation.</title>
        <authorList>
            <consortium name="The Broad Institute Genomics Platform"/>
            <consortium name="The Broad Institute Genome Sequencing Center for Infectious Disease"/>
            <person name="Wu L."/>
            <person name="Ma J."/>
        </authorList>
    </citation>
    <scope>NUCLEOTIDE SEQUENCE [LARGE SCALE GENOMIC DNA]</scope>
    <source>
        <strain evidence="6">JCM 3369</strain>
    </source>
</reference>
<dbReference type="InterPro" id="IPR018356">
    <property type="entry name" value="Tscrpt_reg_HTH_DeoR_CS"/>
</dbReference>
<evidence type="ECO:0000256" key="1">
    <source>
        <dbReference type="ARBA" id="ARBA00023015"/>
    </source>
</evidence>
<keyword evidence="6" id="KW-1185">Reference proteome</keyword>
<dbReference type="PANTHER" id="PTHR30363:SF44">
    <property type="entry name" value="AGA OPERON TRANSCRIPTIONAL REPRESSOR-RELATED"/>
    <property type="match status" value="1"/>
</dbReference>
<sequence>MGEGSPRFAAERHERILRLLRERGAMSLRSLAGEANASEVTVRRDLRVLEEQGLLERSRGGAVPLGGAAREPSHRHKTTVAVAEKAAIAERAAALVRPDTAVALGPGTTTHRLALRLAGIPGLTVITNSLLVASALADAEGIEVVLTGGTLRGSIHALVGSAAEGFLSTVRVHRAFLSGNGLTAERGLSTPNLTVAGVDRALARCAREVAVLADHTKVGGDALFATVPPDRIAHLVTDARAAGPELDALTAAGAAVHLTEPS</sequence>
<evidence type="ECO:0000256" key="2">
    <source>
        <dbReference type="ARBA" id="ARBA00023125"/>
    </source>
</evidence>
<dbReference type="Pfam" id="PF08220">
    <property type="entry name" value="HTH_DeoR"/>
    <property type="match status" value="1"/>
</dbReference>
<dbReference type="InterPro" id="IPR036390">
    <property type="entry name" value="WH_DNA-bd_sf"/>
</dbReference>
<dbReference type="GO" id="GO:0003677">
    <property type="term" value="F:DNA binding"/>
    <property type="evidence" value="ECO:0007669"/>
    <property type="project" value="UniProtKB-KW"/>
</dbReference>
<protein>
    <submittedName>
        <fullName evidence="5">DeoR/GlpR family DNA-binding transcription regulator</fullName>
    </submittedName>
</protein>
<dbReference type="CDD" id="cd00090">
    <property type="entry name" value="HTH_ARSR"/>
    <property type="match status" value="1"/>
</dbReference>
<dbReference type="SUPFAM" id="SSF46785">
    <property type="entry name" value="Winged helix' DNA-binding domain"/>
    <property type="match status" value="1"/>
</dbReference>
<proteinExistence type="predicted"/>
<dbReference type="PANTHER" id="PTHR30363">
    <property type="entry name" value="HTH-TYPE TRANSCRIPTIONAL REGULATOR SRLR-RELATED"/>
    <property type="match status" value="1"/>
</dbReference>
<dbReference type="RefSeq" id="WP_160826903.1">
    <property type="nucleotide sequence ID" value="NZ_JBHSXE010000001.1"/>
</dbReference>
<comment type="caution">
    <text evidence="5">The sequence shown here is derived from an EMBL/GenBank/DDBJ whole genome shotgun (WGS) entry which is preliminary data.</text>
</comment>
<evidence type="ECO:0000259" key="4">
    <source>
        <dbReference type="PROSITE" id="PS51000"/>
    </source>
</evidence>
<evidence type="ECO:0000313" key="5">
    <source>
        <dbReference type="EMBL" id="MFC6881596.1"/>
    </source>
</evidence>
<dbReference type="Proteomes" id="UP001596380">
    <property type="component" value="Unassembled WGS sequence"/>
</dbReference>
<name>A0ABW2CIH1_9ACTN</name>
<dbReference type="Gene3D" id="1.10.10.10">
    <property type="entry name" value="Winged helix-like DNA-binding domain superfamily/Winged helix DNA-binding domain"/>
    <property type="match status" value="1"/>
</dbReference>
<feature type="domain" description="HTH deoR-type" evidence="4">
    <location>
        <begin position="9"/>
        <end position="64"/>
    </location>
</feature>
<keyword evidence="1" id="KW-0805">Transcription regulation</keyword>
<dbReference type="InterPro" id="IPR001034">
    <property type="entry name" value="DeoR_HTH"/>
</dbReference>
<dbReference type="InterPro" id="IPR037171">
    <property type="entry name" value="NagB/RpiA_transferase-like"/>
</dbReference>
<organism evidence="5 6">
    <name type="scientific">Actinomadura yumaensis</name>
    <dbReference type="NCBI Taxonomy" id="111807"/>
    <lineage>
        <taxon>Bacteria</taxon>
        <taxon>Bacillati</taxon>
        <taxon>Actinomycetota</taxon>
        <taxon>Actinomycetes</taxon>
        <taxon>Streptosporangiales</taxon>
        <taxon>Thermomonosporaceae</taxon>
        <taxon>Actinomadura</taxon>
    </lineage>
</organism>
<dbReference type="PROSITE" id="PS51000">
    <property type="entry name" value="HTH_DEOR_2"/>
    <property type="match status" value="1"/>
</dbReference>